<proteinExistence type="predicted"/>
<evidence type="ECO:0000313" key="1">
    <source>
        <dbReference type="EMBL" id="AWK90157.1"/>
    </source>
</evidence>
<keyword evidence="2" id="KW-1185">Reference proteome</keyword>
<dbReference type="AlphaFoldDB" id="A0A2S2D122"/>
<evidence type="ECO:0000313" key="2">
    <source>
        <dbReference type="Proteomes" id="UP000245629"/>
    </source>
</evidence>
<dbReference type="InterPro" id="IPR029069">
    <property type="entry name" value="HotDog_dom_sf"/>
</dbReference>
<reference evidence="2" key="1">
    <citation type="submission" date="2018-05" db="EMBL/GenBank/DDBJ databases">
        <title>Azospirillum thermophila sp. nov., a novel isolated from hot spring.</title>
        <authorList>
            <person name="Zhao Z."/>
        </authorList>
    </citation>
    <scope>NUCLEOTIDE SEQUENCE [LARGE SCALE GENOMIC DNA]</scope>
    <source>
        <strain evidence="2">CFH 70021</strain>
        <plasmid evidence="2">unnamed3</plasmid>
    </source>
</reference>
<geneLocation type="plasmid" evidence="1 2">
    <name>unnamed3</name>
</geneLocation>
<dbReference type="Pfam" id="PF13279">
    <property type="entry name" value="4HBT_2"/>
    <property type="match status" value="1"/>
</dbReference>
<sequence>MQRLIRFSHTDPAGIVYFPVYFDMFNGVVEDWFTHALGLNYASMILDRRLGLPIVHAECDFLVPSRMGETLTMGVVIERLGRSSLQIRINGEIGDQVRLSGGLTMVTTSLDAFGPVPIPDDIRAAMEAYDAACRA</sequence>
<dbReference type="CDD" id="cd00586">
    <property type="entry name" value="4HBT"/>
    <property type="match status" value="1"/>
</dbReference>
<keyword evidence="1" id="KW-0614">Plasmid</keyword>
<dbReference type="Proteomes" id="UP000245629">
    <property type="component" value="Plasmid unnamed3"/>
</dbReference>
<dbReference type="SUPFAM" id="SSF54637">
    <property type="entry name" value="Thioesterase/thiol ester dehydrase-isomerase"/>
    <property type="match status" value="1"/>
</dbReference>
<dbReference type="OrthoDB" id="7204167at2"/>
<organism evidence="1 2">
    <name type="scientific">Azospirillum thermophilum</name>
    <dbReference type="NCBI Taxonomy" id="2202148"/>
    <lineage>
        <taxon>Bacteria</taxon>
        <taxon>Pseudomonadati</taxon>
        <taxon>Pseudomonadota</taxon>
        <taxon>Alphaproteobacteria</taxon>
        <taxon>Rhodospirillales</taxon>
        <taxon>Azospirillaceae</taxon>
        <taxon>Azospirillum</taxon>
    </lineage>
</organism>
<dbReference type="EMBL" id="CP029358">
    <property type="protein sequence ID" value="AWK90157.1"/>
    <property type="molecule type" value="Genomic_DNA"/>
</dbReference>
<dbReference type="Gene3D" id="3.10.129.10">
    <property type="entry name" value="Hotdog Thioesterase"/>
    <property type="match status" value="1"/>
</dbReference>
<gene>
    <name evidence="1" type="ORF">DEW08_29210</name>
</gene>
<dbReference type="KEGG" id="azz:DEW08_29210"/>
<accession>A0A2S2D122</accession>
<protein>
    <submittedName>
        <fullName evidence="1">Acyl-CoA thioesterase</fullName>
    </submittedName>
</protein>
<name>A0A2S2D122_9PROT</name>